<keyword evidence="6" id="KW-0472">Membrane</keyword>
<gene>
    <name evidence="8" type="ORF">D8771_06245</name>
</gene>
<reference evidence="8 9" key="1">
    <citation type="submission" date="2018-10" db="EMBL/GenBank/DDBJ databases">
        <title>Isolation of pseudouridimycin from Streptomyces albus DSM 40763.</title>
        <authorList>
            <person name="Rosenqvist P."/>
            <person name="Metsae-Ketelae M."/>
            <person name="Virta P."/>
        </authorList>
    </citation>
    <scope>NUCLEOTIDE SEQUENCE [LARGE SCALE GENOMIC DNA]</scope>
    <source>
        <strain evidence="8 9">DSM 40763</strain>
    </source>
</reference>
<evidence type="ECO:0000259" key="7">
    <source>
        <dbReference type="Pfam" id="PF04039"/>
    </source>
</evidence>
<evidence type="ECO:0000256" key="4">
    <source>
        <dbReference type="ARBA" id="ARBA00022692"/>
    </source>
</evidence>
<dbReference type="Pfam" id="PF04039">
    <property type="entry name" value="MnhB"/>
    <property type="match status" value="1"/>
</dbReference>
<dbReference type="GeneID" id="75180044"/>
<comment type="subcellular location">
    <subcellularLocation>
        <location evidence="1">Cell membrane</location>
        <topology evidence="1">Multi-pass membrane protein</topology>
    </subcellularLocation>
</comment>
<dbReference type="InterPro" id="IPR050622">
    <property type="entry name" value="CPA3_antiporter_subunitB"/>
</dbReference>
<dbReference type="Proteomes" id="UP000298111">
    <property type="component" value="Unassembled WGS sequence"/>
</dbReference>
<keyword evidence="5" id="KW-1133">Transmembrane helix</keyword>
<dbReference type="PANTHER" id="PTHR33932">
    <property type="entry name" value="NA(+)/H(+) ANTIPORTER SUBUNIT B"/>
    <property type="match status" value="1"/>
</dbReference>
<sequence>MSLRVRMWVLAVGGLGVALLLAGAFTHMPDFGGTWHPYGTRAVAEALRQHSANAVASVNFDQRAFDTMGEQAVFFGSVLGTVVVLRQAGDEHRTAPEPAFVSAPVRRYALLVLPVTVLTGLYVIAHGHLSPGGGFQGGVVAATALHLLYIAIDYRALQRVRSLTLFTLADAAGEAGYLLAGLAALVAGAAFLENVLPLGTFNTLSSAGTVPVLNAAVGVEVAAGVVVLLAQFLDQAIVIEPADGRGHRADGAARAAPEGGRP</sequence>
<evidence type="ECO:0000313" key="9">
    <source>
        <dbReference type="Proteomes" id="UP000298111"/>
    </source>
</evidence>
<dbReference type="GO" id="GO:0005886">
    <property type="term" value="C:plasma membrane"/>
    <property type="evidence" value="ECO:0007669"/>
    <property type="project" value="UniProtKB-SubCell"/>
</dbReference>
<dbReference type="InterPro" id="IPR007182">
    <property type="entry name" value="MnhB"/>
</dbReference>
<dbReference type="PANTHER" id="PTHR33932:SF4">
    <property type="entry name" value="NA(+)_H(+) ANTIPORTER SUBUNIT B"/>
    <property type="match status" value="1"/>
</dbReference>
<evidence type="ECO:0000256" key="5">
    <source>
        <dbReference type="ARBA" id="ARBA00022989"/>
    </source>
</evidence>
<dbReference type="EMBL" id="RCIY01000040">
    <property type="protein sequence ID" value="TGG86016.1"/>
    <property type="molecule type" value="Genomic_DNA"/>
</dbReference>
<accession>A0A6C1CB20</accession>
<comment type="similarity">
    <text evidence="2">Belongs to the CPA3 antiporters (TC 2.A.63) subunit B family.</text>
</comment>
<evidence type="ECO:0000256" key="2">
    <source>
        <dbReference type="ARBA" id="ARBA00009425"/>
    </source>
</evidence>
<name>A0A6C1CB20_9ACTN</name>
<dbReference type="RefSeq" id="WP_016471133.1">
    <property type="nucleotide sequence ID" value="NZ_BBQG01000022.1"/>
</dbReference>
<proteinExistence type="inferred from homology"/>
<keyword evidence="3" id="KW-1003">Cell membrane</keyword>
<evidence type="ECO:0000256" key="1">
    <source>
        <dbReference type="ARBA" id="ARBA00004651"/>
    </source>
</evidence>
<feature type="domain" description="Na+/H+ antiporter MnhB subunit-related protein" evidence="7">
    <location>
        <begin position="106"/>
        <end position="226"/>
    </location>
</feature>
<protein>
    <submittedName>
        <fullName evidence="8">Sodium:proton antiporter</fullName>
    </submittedName>
</protein>
<evidence type="ECO:0000256" key="6">
    <source>
        <dbReference type="ARBA" id="ARBA00023136"/>
    </source>
</evidence>
<dbReference type="AlphaFoldDB" id="A0A6C1CB20"/>
<comment type="caution">
    <text evidence="8">The sequence shown here is derived from an EMBL/GenBank/DDBJ whole genome shotgun (WGS) entry which is preliminary data.</text>
</comment>
<organism evidence="8 9">
    <name type="scientific">Streptomyces albus</name>
    <dbReference type="NCBI Taxonomy" id="1888"/>
    <lineage>
        <taxon>Bacteria</taxon>
        <taxon>Bacillati</taxon>
        <taxon>Actinomycetota</taxon>
        <taxon>Actinomycetes</taxon>
        <taxon>Kitasatosporales</taxon>
        <taxon>Streptomycetaceae</taxon>
        <taxon>Streptomyces</taxon>
    </lineage>
</organism>
<evidence type="ECO:0000313" key="8">
    <source>
        <dbReference type="EMBL" id="TGG86016.1"/>
    </source>
</evidence>
<evidence type="ECO:0000256" key="3">
    <source>
        <dbReference type="ARBA" id="ARBA00022475"/>
    </source>
</evidence>
<keyword evidence="4" id="KW-0812">Transmembrane</keyword>